<reference evidence="6 7" key="1">
    <citation type="submission" date="2019-03" db="EMBL/GenBank/DDBJ databases">
        <title>Ramlibacter rhizophilus CCTCC AB2015357, whole genome shotgun sequence.</title>
        <authorList>
            <person name="Zhang X."/>
            <person name="Feng G."/>
            <person name="Zhu H."/>
        </authorList>
    </citation>
    <scope>NUCLEOTIDE SEQUENCE [LARGE SCALE GENOMIC DNA]</scope>
    <source>
        <strain evidence="6 7">CCTCC AB2015357</strain>
    </source>
</reference>
<dbReference type="PANTHER" id="PTHR10173:SF57">
    <property type="entry name" value="PEPTIDE-METHIONINE (R)-S-OXIDE REDUCTASE"/>
    <property type="match status" value="1"/>
</dbReference>
<evidence type="ECO:0000259" key="5">
    <source>
        <dbReference type="PROSITE" id="PS51790"/>
    </source>
</evidence>
<dbReference type="Pfam" id="PF01641">
    <property type="entry name" value="SelR"/>
    <property type="match status" value="1"/>
</dbReference>
<keyword evidence="2 6" id="KW-0560">Oxidoreductase</keyword>
<dbReference type="InterPro" id="IPR011057">
    <property type="entry name" value="Mss4-like_sf"/>
</dbReference>
<evidence type="ECO:0000256" key="1">
    <source>
        <dbReference type="ARBA" id="ARBA00012499"/>
    </source>
</evidence>
<evidence type="ECO:0000256" key="3">
    <source>
        <dbReference type="ARBA" id="ARBA00048488"/>
    </source>
</evidence>
<accession>A0A4Z0C0C8</accession>
<proteinExistence type="predicted"/>
<comment type="caution">
    <text evidence="6">The sequence shown here is derived from an EMBL/GenBank/DDBJ whole genome shotgun (WGS) entry which is preliminary data.</text>
</comment>
<dbReference type="GO" id="GO:0005737">
    <property type="term" value="C:cytoplasm"/>
    <property type="evidence" value="ECO:0007669"/>
    <property type="project" value="TreeGrafter"/>
</dbReference>
<protein>
    <recommendedName>
        <fullName evidence="1">peptide-methionine (R)-S-oxide reductase</fullName>
        <ecNumber evidence="1">1.8.4.12</ecNumber>
    </recommendedName>
</protein>
<dbReference type="OrthoDB" id="9785497at2"/>
<dbReference type="AlphaFoldDB" id="A0A4Z0C0C8"/>
<feature type="signal peptide" evidence="4">
    <location>
        <begin position="1"/>
        <end position="17"/>
    </location>
</feature>
<evidence type="ECO:0000313" key="6">
    <source>
        <dbReference type="EMBL" id="TFZ05057.1"/>
    </source>
</evidence>
<dbReference type="NCBIfam" id="TIGR00357">
    <property type="entry name" value="peptide-methionine (R)-S-oxide reductase MsrB"/>
    <property type="match status" value="1"/>
</dbReference>
<keyword evidence="7" id="KW-1185">Reference proteome</keyword>
<dbReference type="InterPro" id="IPR002579">
    <property type="entry name" value="Met_Sox_Rdtase_MsrB_dom"/>
</dbReference>
<sequence length="153" mass="16588">MKLLFLMGSSAPVLANAAGPAAVAPLELSDAEWKKRLSPEAYRVLRKHGTEPAGSSPLDKEQRPGVYHCAGCDLPLFSSEAKYDSGTGWPSFHTALPGAVATQLDFKMIWPRTEYHCVRCQGHQGHVFDDGPPPTGKRWCNNGVALRFAPSQA</sequence>
<dbReference type="EC" id="1.8.4.12" evidence="1"/>
<keyword evidence="4" id="KW-0732">Signal</keyword>
<evidence type="ECO:0000256" key="2">
    <source>
        <dbReference type="ARBA" id="ARBA00023002"/>
    </source>
</evidence>
<comment type="catalytic activity">
    <reaction evidence="3">
        <text>L-methionyl-[protein] + [thioredoxin]-disulfide + H2O = L-methionyl-(R)-S-oxide-[protein] + [thioredoxin]-dithiol</text>
        <dbReference type="Rhea" id="RHEA:24164"/>
        <dbReference type="Rhea" id="RHEA-COMP:10698"/>
        <dbReference type="Rhea" id="RHEA-COMP:10700"/>
        <dbReference type="Rhea" id="RHEA-COMP:12313"/>
        <dbReference type="Rhea" id="RHEA-COMP:12314"/>
        <dbReference type="ChEBI" id="CHEBI:15377"/>
        <dbReference type="ChEBI" id="CHEBI:16044"/>
        <dbReference type="ChEBI" id="CHEBI:29950"/>
        <dbReference type="ChEBI" id="CHEBI:45764"/>
        <dbReference type="ChEBI" id="CHEBI:50058"/>
        <dbReference type="EC" id="1.8.4.12"/>
    </reaction>
</comment>
<dbReference type="EMBL" id="SMLL01000001">
    <property type="protein sequence ID" value="TFZ05057.1"/>
    <property type="molecule type" value="Genomic_DNA"/>
</dbReference>
<dbReference type="PANTHER" id="PTHR10173">
    <property type="entry name" value="METHIONINE SULFOXIDE REDUCTASE"/>
    <property type="match status" value="1"/>
</dbReference>
<dbReference type="Gene3D" id="2.170.150.20">
    <property type="entry name" value="Peptide methionine sulfoxide reductase"/>
    <property type="match status" value="1"/>
</dbReference>
<evidence type="ECO:0000313" key="7">
    <source>
        <dbReference type="Proteomes" id="UP000297564"/>
    </source>
</evidence>
<evidence type="ECO:0000256" key="4">
    <source>
        <dbReference type="SAM" id="SignalP"/>
    </source>
</evidence>
<feature type="chain" id="PRO_5021438614" description="peptide-methionine (R)-S-oxide reductase" evidence="4">
    <location>
        <begin position="18"/>
        <end position="153"/>
    </location>
</feature>
<dbReference type="GO" id="GO:0030091">
    <property type="term" value="P:protein repair"/>
    <property type="evidence" value="ECO:0007669"/>
    <property type="project" value="InterPro"/>
</dbReference>
<feature type="domain" description="MsrB" evidence="5">
    <location>
        <begin position="30"/>
        <end position="151"/>
    </location>
</feature>
<gene>
    <name evidence="6" type="primary">msrB</name>
    <name evidence="6" type="ORF">EZ242_00525</name>
</gene>
<organism evidence="6 7">
    <name type="scientific">Ramlibacter rhizophilus</name>
    <dbReference type="NCBI Taxonomy" id="1781167"/>
    <lineage>
        <taxon>Bacteria</taxon>
        <taxon>Pseudomonadati</taxon>
        <taxon>Pseudomonadota</taxon>
        <taxon>Betaproteobacteria</taxon>
        <taxon>Burkholderiales</taxon>
        <taxon>Comamonadaceae</taxon>
        <taxon>Ramlibacter</taxon>
    </lineage>
</organism>
<dbReference type="SUPFAM" id="SSF51316">
    <property type="entry name" value="Mss4-like"/>
    <property type="match status" value="1"/>
</dbReference>
<dbReference type="InterPro" id="IPR028427">
    <property type="entry name" value="Met_Sox_Rdtase_MsrB"/>
</dbReference>
<dbReference type="GO" id="GO:0033743">
    <property type="term" value="F:peptide-methionine (R)-S-oxide reductase activity"/>
    <property type="evidence" value="ECO:0007669"/>
    <property type="project" value="UniProtKB-EC"/>
</dbReference>
<dbReference type="GO" id="GO:0006979">
    <property type="term" value="P:response to oxidative stress"/>
    <property type="evidence" value="ECO:0007669"/>
    <property type="project" value="InterPro"/>
</dbReference>
<name>A0A4Z0C0C8_9BURK</name>
<dbReference type="PROSITE" id="PS51790">
    <property type="entry name" value="MSRB"/>
    <property type="match status" value="1"/>
</dbReference>
<dbReference type="Proteomes" id="UP000297564">
    <property type="component" value="Unassembled WGS sequence"/>
</dbReference>